<protein>
    <submittedName>
        <fullName evidence="1">Uncharacterized protein</fullName>
    </submittedName>
</protein>
<dbReference type="AlphaFoldDB" id="A0A9P8QIC2"/>
<name>A0A9P8QIC2_9HYPO</name>
<dbReference type="EMBL" id="JAIWOZ010000007">
    <property type="protein sequence ID" value="KAH6603483.1"/>
    <property type="molecule type" value="Genomic_DNA"/>
</dbReference>
<gene>
    <name evidence="1" type="ORF">Trco_008258</name>
</gene>
<accession>A0A9P8QIC2</accession>
<evidence type="ECO:0000313" key="1">
    <source>
        <dbReference type="EMBL" id="KAH6603483.1"/>
    </source>
</evidence>
<organism evidence="1 2">
    <name type="scientific">Trichoderma cornu-damae</name>
    <dbReference type="NCBI Taxonomy" id="654480"/>
    <lineage>
        <taxon>Eukaryota</taxon>
        <taxon>Fungi</taxon>
        <taxon>Dikarya</taxon>
        <taxon>Ascomycota</taxon>
        <taxon>Pezizomycotina</taxon>
        <taxon>Sordariomycetes</taxon>
        <taxon>Hypocreomycetidae</taxon>
        <taxon>Hypocreales</taxon>
        <taxon>Hypocreaceae</taxon>
        <taxon>Trichoderma</taxon>
    </lineage>
</organism>
<dbReference type="Proteomes" id="UP000827724">
    <property type="component" value="Unassembled WGS sequence"/>
</dbReference>
<sequence>MAPALRSLEATAPSSGTLAPTRAYEPAGVVHSVVSGDVVPEADRYPMQRLLGRVDPRPPLRVALGGNGKGIRVDLRDGPQDGIDFEDPVNVGLHQIDADIAGFIAASSASYDMSRNPHRPHGLPSPVSALFISGQAPDTNPPIRSAMD</sequence>
<comment type="caution">
    <text evidence="1">The sequence shown here is derived from an EMBL/GenBank/DDBJ whole genome shotgun (WGS) entry which is preliminary data.</text>
</comment>
<reference evidence="1" key="1">
    <citation type="submission" date="2021-08" db="EMBL/GenBank/DDBJ databases">
        <title>Chromosome-Level Trichoderma cornu-damae using Hi-C Data.</title>
        <authorList>
            <person name="Kim C.S."/>
        </authorList>
    </citation>
    <scope>NUCLEOTIDE SEQUENCE</scope>
    <source>
        <strain evidence="1">KA19-0412C</strain>
    </source>
</reference>
<evidence type="ECO:0000313" key="2">
    <source>
        <dbReference type="Proteomes" id="UP000827724"/>
    </source>
</evidence>
<proteinExistence type="predicted"/>
<keyword evidence="2" id="KW-1185">Reference proteome</keyword>